<dbReference type="EMBL" id="FJOG01000034">
    <property type="protein sequence ID" value="CZR66020.1"/>
    <property type="molecule type" value="Genomic_DNA"/>
</dbReference>
<dbReference type="PANTHER" id="PTHR37535:SF4">
    <property type="entry name" value="FLUG DOMAIN-CONTAINING PROTEIN"/>
    <property type="match status" value="1"/>
</dbReference>
<dbReference type="AlphaFoldDB" id="A0A1L7XLT5"/>
<feature type="region of interest" description="Disordered" evidence="1">
    <location>
        <begin position="733"/>
        <end position="766"/>
    </location>
</feature>
<dbReference type="OrthoDB" id="4485682at2759"/>
<protein>
    <recommendedName>
        <fullName evidence="4">FluG domain-containing protein</fullName>
    </recommendedName>
</protein>
<feature type="compositionally biased region" description="Acidic residues" evidence="1">
    <location>
        <begin position="257"/>
        <end position="302"/>
    </location>
</feature>
<organism evidence="2 3">
    <name type="scientific">Phialocephala subalpina</name>
    <dbReference type="NCBI Taxonomy" id="576137"/>
    <lineage>
        <taxon>Eukaryota</taxon>
        <taxon>Fungi</taxon>
        <taxon>Dikarya</taxon>
        <taxon>Ascomycota</taxon>
        <taxon>Pezizomycotina</taxon>
        <taxon>Leotiomycetes</taxon>
        <taxon>Helotiales</taxon>
        <taxon>Mollisiaceae</taxon>
        <taxon>Phialocephala</taxon>
        <taxon>Phialocephala fortinii species complex</taxon>
    </lineage>
</organism>
<name>A0A1L7XLT5_9HELO</name>
<dbReference type="InterPro" id="IPR021842">
    <property type="entry name" value="DUF3435"/>
</dbReference>
<feature type="region of interest" description="Disordered" evidence="1">
    <location>
        <begin position="221"/>
        <end position="317"/>
    </location>
</feature>
<evidence type="ECO:0008006" key="4">
    <source>
        <dbReference type="Google" id="ProtNLM"/>
    </source>
</evidence>
<dbReference type="STRING" id="576137.A0A1L7XLT5"/>
<keyword evidence="3" id="KW-1185">Reference proteome</keyword>
<gene>
    <name evidence="2" type="ORF">PAC_15920</name>
</gene>
<evidence type="ECO:0000313" key="2">
    <source>
        <dbReference type="EMBL" id="CZR66020.1"/>
    </source>
</evidence>
<evidence type="ECO:0000256" key="1">
    <source>
        <dbReference type="SAM" id="MobiDB-lite"/>
    </source>
</evidence>
<sequence length="855" mass="98864">MAPVIQIPVEDTLKTLRHVLQKRADANRVLKEREKKTLSGEDYRWMEVDYDNKPFLQPLDSDNTNASIYYIRQKFIRYCVHRKAGQWRTAILKPNCGKGRMMSFLRWICETYFAKKRKRGKRKSVNQYWRDFKMLYRRVNGFYVNANDSNEVVKFINTKLKTDYDLDTTAKPKPVAGPDDLLLLLTQHWARDKSVYRTEDDRLDVATIMLFQAYTGGRPAEFVHSSKGKASQDPLGDVEEASKVEQAQQRAGKDYNNEDDIDDNLDYDDDSDVGDGPEFDDILFDSDDDDDDVDEDTDEDTGYDSGYGTEETDITMTEDADNRYAAELNESEEPEQQSCDAAGLDEFGEAIRTCKALCYEDICLWIVKNPKEGERDLLAMEVHLQNHKGVDNKPKPTTFLFRENPLPILCPISHILTRAIRDDAILVDGYTSAEPFFATDLGAQGMKAMKVHWKPEWLKRPVFRKSVWTFNGWVKSMTEPMLYSFLNFCFDRLGWDVGFWEKVTSYIFRRGLANAINGVAPDAIRDQVMRHDPFTGVFNGSYINHQVRFNVQDAFLESDISDDGLTRAFTHMSIRCNPGAPRDVPPEVMDPLLAADPDLVDLERQVEALRAKIKWEYKYIKRAPKKIKTEYDDLGKKRISATKSLKDEIKNAYRKDYFFRVHNEMMKMQLQRRLNKEAAVEDEVEPLVEHQLEERTQLQRVICDFSKGLSPEAVVARKVSTIDLMIALASRQELQTRQPRSAPASKDPLKNESPSPALDPSPRPSKFPLVCEKTQCIFCIGNERLSYKQRTRKFRRVSHMMDHVENLHLRYISADERIICHHPLCRAEGLVLHDVDCFKNHVATVHKINLRVFRT</sequence>
<dbReference type="Pfam" id="PF11917">
    <property type="entry name" value="DUF3435"/>
    <property type="match status" value="1"/>
</dbReference>
<reference evidence="2 3" key="1">
    <citation type="submission" date="2016-03" db="EMBL/GenBank/DDBJ databases">
        <authorList>
            <person name="Ploux O."/>
        </authorList>
    </citation>
    <scope>NUCLEOTIDE SEQUENCE [LARGE SCALE GENOMIC DNA]</scope>
    <source>
        <strain evidence="2 3">UAMH 11012</strain>
    </source>
</reference>
<evidence type="ECO:0000313" key="3">
    <source>
        <dbReference type="Proteomes" id="UP000184330"/>
    </source>
</evidence>
<proteinExistence type="predicted"/>
<dbReference type="Proteomes" id="UP000184330">
    <property type="component" value="Unassembled WGS sequence"/>
</dbReference>
<dbReference type="PANTHER" id="PTHR37535">
    <property type="entry name" value="FLUG DOMAIN PROTEIN"/>
    <property type="match status" value="1"/>
</dbReference>
<accession>A0A1L7XLT5</accession>